<evidence type="ECO:0000256" key="3">
    <source>
        <dbReference type="ARBA" id="ARBA00022448"/>
    </source>
</evidence>
<evidence type="ECO:0000256" key="4">
    <source>
        <dbReference type="ARBA" id="ARBA00022475"/>
    </source>
</evidence>
<dbReference type="PANTHER" id="PTHR42929">
    <property type="entry name" value="INNER MEMBRANE ABC TRANSPORTER PERMEASE PROTEIN YDCU-RELATED-RELATED"/>
    <property type="match status" value="1"/>
</dbReference>
<feature type="transmembrane region" description="Helical" evidence="8">
    <location>
        <begin position="97"/>
        <end position="123"/>
    </location>
</feature>
<reference evidence="10 11" key="1">
    <citation type="submission" date="2016-10" db="EMBL/GenBank/DDBJ databases">
        <authorList>
            <person name="de Groot N.N."/>
        </authorList>
    </citation>
    <scope>NUCLEOTIDE SEQUENCE [LARGE SCALE GENOMIC DNA]</scope>
    <source>
        <strain evidence="10 11">DSM 26656</strain>
    </source>
</reference>
<dbReference type="GO" id="GO:0055085">
    <property type="term" value="P:transmembrane transport"/>
    <property type="evidence" value="ECO:0007669"/>
    <property type="project" value="InterPro"/>
</dbReference>
<feature type="transmembrane region" description="Helical" evidence="8">
    <location>
        <begin position="415"/>
        <end position="440"/>
    </location>
</feature>
<dbReference type="PROSITE" id="PS50928">
    <property type="entry name" value="ABC_TM1"/>
    <property type="match status" value="2"/>
</dbReference>
<dbReference type="InterPro" id="IPR000515">
    <property type="entry name" value="MetI-like"/>
</dbReference>
<evidence type="ECO:0000259" key="9">
    <source>
        <dbReference type="PROSITE" id="PS50928"/>
    </source>
</evidence>
<dbReference type="EMBL" id="FNUY01000009">
    <property type="protein sequence ID" value="SEG69909.1"/>
    <property type="molecule type" value="Genomic_DNA"/>
</dbReference>
<feature type="domain" description="ABC transmembrane type-1" evidence="9">
    <location>
        <begin position="381"/>
        <end position="569"/>
    </location>
</feature>
<dbReference type="Proteomes" id="UP000236743">
    <property type="component" value="Unassembled WGS sequence"/>
</dbReference>
<evidence type="ECO:0000256" key="8">
    <source>
        <dbReference type="RuleBase" id="RU363032"/>
    </source>
</evidence>
<evidence type="ECO:0000256" key="2">
    <source>
        <dbReference type="ARBA" id="ARBA00007069"/>
    </source>
</evidence>
<dbReference type="Gene3D" id="1.10.3720.10">
    <property type="entry name" value="MetI-like"/>
    <property type="match status" value="2"/>
</dbReference>
<feature type="transmembrane region" description="Helical" evidence="8">
    <location>
        <begin position="192"/>
        <end position="222"/>
    </location>
</feature>
<evidence type="ECO:0000256" key="1">
    <source>
        <dbReference type="ARBA" id="ARBA00004651"/>
    </source>
</evidence>
<dbReference type="InterPro" id="IPR035906">
    <property type="entry name" value="MetI-like_sf"/>
</dbReference>
<evidence type="ECO:0000313" key="10">
    <source>
        <dbReference type="EMBL" id="SEG69909.1"/>
    </source>
</evidence>
<keyword evidence="4" id="KW-1003">Cell membrane</keyword>
<sequence length="586" mass="63144">MTKSNKAAYLAPFILLGPVLIFVAAFYLVPLVQLLGGSFSIGGEWTLDGYRQTLSQAAFVRIFFRTLTLSIIVTIICLLIGYPLAYQLSKVKGRAAAFLLLLVSLPYMTSVLIRTYAWVIILAPNGVVNKTLLGAGLIQDPLDLVFNTFGVYVGMVQIQLPLMVFPLYAAMMRVDRSLTDAAANLGSNPVSAFLHAFAPLTAPGIVGGCTLVFLSCLGFYVTPALLGGAGDYMLAQGITVRVTALADFVGATTQSVILLSIVIAMLIIFRSTLAPDTGEDRSTKKLTAKNGTGLTRYPDVVESLRCRIHPFARSLSEALAVIRTPLLWATTVLAFIFLLVPLLVIFPLAFSSASYLTFPPPGYSLRWFNTFISNDIWLRAAWFSIQTCLLASFFAVALSVPAAYAIVRQRAPARIAIYILLISPIVLPHVVLALGLYFFLGKIGLLGTKTGFVIAYTIVGIPYALIAVVGGLRQLDASLERAAQSLGATPITAFRTVTLPLLLPSLLSAIFFSFIMAFDDVILGLFLGGPSSVPLSVRMWEDIKQEISPQVSVVAVIFFAALAAAYLVHQLLSLRTPAVGHSSKDD</sequence>
<keyword evidence="5 8" id="KW-0812">Transmembrane</keyword>
<keyword evidence="3 8" id="KW-0813">Transport</keyword>
<dbReference type="AlphaFoldDB" id="A0A1H6CA84"/>
<feature type="transmembrane region" description="Helical" evidence="8">
    <location>
        <begin position="149"/>
        <end position="171"/>
    </location>
</feature>
<proteinExistence type="inferred from homology"/>
<comment type="similarity">
    <text evidence="2">Belongs to the binding-protein-dependent transport system permease family. CysTW subfamily.</text>
</comment>
<gene>
    <name evidence="10" type="ORF">SAMN04488115_109191</name>
</gene>
<feature type="transmembrane region" description="Helical" evidence="8">
    <location>
        <begin position="242"/>
        <end position="269"/>
    </location>
</feature>
<feature type="transmembrane region" description="Helical" evidence="8">
    <location>
        <begin position="452"/>
        <end position="472"/>
    </location>
</feature>
<comment type="subcellular location">
    <subcellularLocation>
        <location evidence="1 8">Cell membrane</location>
        <topology evidence="1 8">Multi-pass membrane protein</topology>
    </subcellularLocation>
</comment>
<accession>A0A1H6CA84</accession>
<evidence type="ECO:0000256" key="5">
    <source>
        <dbReference type="ARBA" id="ARBA00022692"/>
    </source>
</evidence>
<dbReference type="CDD" id="cd06261">
    <property type="entry name" value="TM_PBP2"/>
    <property type="match status" value="2"/>
</dbReference>
<evidence type="ECO:0000256" key="7">
    <source>
        <dbReference type="ARBA" id="ARBA00023136"/>
    </source>
</evidence>
<dbReference type="PANTHER" id="PTHR42929:SF5">
    <property type="entry name" value="ABC TRANSPORTER PERMEASE PROTEIN"/>
    <property type="match status" value="1"/>
</dbReference>
<keyword evidence="7 8" id="KW-0472">Membrane</keyword>
<feature type="domain" description="ABC transmembrane type-1" evidence="9">
    <location>
        <begin position="63"/>
        <end position="269"/>
    </location>
</feature>
<feature type="transmembrane region" description="Helical" evidence="8">
    <location>
        <begin position="326"/>
        <end position="356"/>
    </location>
</feature>
<organism evidence="10 11">
    <name type="scientific">Bosea lathyri</name>
    <dbReference type="NCBI Taxonomy" id="1036778"/>
    <lineage>
        <taxon>Bacteria</taxon>
        <taxon>Pseudomonadati</taxon>
        <taxon>Pseudomonadota</taxon>
        <taxon>Alphaproteobacteria</taxon>
        <taxon>Hyphomicrobiales</taxon>
        <taxon>Boseaceae</taxon>
        <taxon>Bosea</taxon>
    </lineage>
</organism>
<feature type="transmembrane region" description="Helical" evidence="8">
    <location>
        <begin position="62"/>
        <end position="85"/>
    </location>
</feature>
<feature type="transmembrane region" description="Helical" evidence="8">
    <location>
        <begin position="547"/>
        <end position="568"/>
    </location>
</feature>
<feature type="transmembrane region" description="Helical" evidence="8">
    <location>
        <begin position="376"/>
        <end position="403"/>
    </location>
</feature>
<keyword evidence="11" id="KW-1185">Reference proteome</keyword>
<dbReference type="GO" id="GO:0005886">
    <property type="term" value="C:plasma membrane"/>
    <property type="evidence" value="ECO:0007669"/>
    <property type="project" value="UniProtKB-SubCell"/>
</dbReference>
<protein>
    <submittedName>
        <fullName evidence="10">Putative spermidine/putrescine transport system permease protein</fullName>
    </submittedName>
</protein>
<dbReference type="SUPFAM" id="SSF161098">
    <property type="entry name" value="MetI-like"/>
    <property type="match status" value="2"/>
</dbReference>
<keyword evidence="6 8" id="KW-1133">Transmembrane helix</keyword>
<name>A0A1H6CA84_9HYPH</name>
<feature type="transmembrane region" description="Helical" evidence="8">
    <location>
        <begin position="7"/>
        <end position="29"/>
    </location>
</feature>
<evidence type="ECO:0000313" key="11">
    <source>
        <dbReference type="Proteomes" id="UP000236743"/>
    </source>
</evidence>
<evidence type="ECO:0000256" key="6">
    <source>
        <dbReference type="ARBA" id="ARBA00022989"/>
    </source>
</evidence>
<dbReference type="Pfam" id="PF00528">
    <property type="entry name" value="BPD_transp_1"/>
    <property type="match status" value="1"/>
</dbReference>
<feature type="transmembrane region" description="Helical" evidence="8">
    <location>
        <begin position="501"/>
        <end position="527"/>
    </location>
</feature>